<dbReference type="CDD" id="cd10451">
    <property type="entry name" value="GIY-YIG_LuxR_like"/>
    <property type="match status" value="1"/>
</dbReference>
<dbReference type="Proteomes" id="UP000593601">
    <property type="component" value="Chromosome"/>
</dbReference>
<reference evidence="1 2" key="1">
    <citation type="submission" date="2020-10" db="EMBL/GenBank/DDBJ databases">
        <title>Blautia liquoris sp.nov., isolated from the mud in a fermentation cellar used for the production of Chinese strong-flavoured liquor.</title>
        <authorList>
            <person name="Lu L."/>
        </authorList>
    </citation>
    <scope>NUCLEOTIDE SEQUENCE [LARGE SCALE GENOMIC DNA]</scope>
    <source>
        <strain evidence="1 2">LZLJ-3</strain>
    </source>
</reference>
<protein>
    <submittedName>
        <fullName evidence="1">GIY-YIG nuclease family protein</fullName>
    </submittedName>
</protein>
<name>A0A7M2RK27_9FIRM</name>
<dbReference type="Gene3D" id="3.40.1440.10">
    <property type="entry name" value="GIY-YIG endonuclease"/>
    <property type="match status" value="1"/>
</dbReference>
<proteinExistence type="predicted"/>
<evidence type="ECO:0000313" key="1">
    <source>
        <dbReference type="EMBL" id="QOV20673.1"/>
    </source>
</evidence>
<dbReference type="InterPro" id="IPR035901">
    <property type="entry name" value="GIY-YIG_endonuc_sf"/>
</dbReference>
<dbReference type="AlphaFoldDB" id="A0A7M2RK27"/>
<evidence type="ECO:0000313" key="2">
    <source>
        <dbReference type="Proteomes" id="UP000593601"/>
    </source>
</evidence>
<dbReference type="KEGG" id="bliq:INP51_07010"/>
<gene>
    <name evidence="1" type="ORF">INP51_07010</name>
</gene>
<organism evidence="1 2">
    <name type="scientific">Blautia liquoris</name>
    <dbReference type="NCBI Taxonomy" id="2779518"/>
    <lineage>
        <taxon>Bacteria</taxon>
        <taxon>Bacillati</taxon>
        <taxon>Bacillota</taxon>
        <taxon>Clostridia</taxon>
        <taxon>Lachnospirales</taxon>
        <taxon>Lachnospiraceae</taxon>
        <taxon>Blautia</taxon>
    </lineage>
</organism>
<dbReference type="EMBL" id="CP063304">
    <property type="protein sequence ID" value="QOV20673.1"/>
    <property type="molecule type" value="Genomic_DNA"/>
</dbReference>
<accession>A0A7M2RK27</accession>
<sequence length="114" mass="13554">MDIKRKKELLEMYKNRHPEMGVISYHCKETGEAFLGISKDTRADFNSTNMKLSSNYHPNKRLQELWNQYGPEGFERSVIKVLKYDDPNEDQTTKLENLREQCLASDPNARRMWR</sequence>
<keyword evidence="2" id="KW-1185">Reference proteome</keyword>